<dbReference type="EMBL" id="CM023481">
    <property type="protein sequence ID" value="KAH6948208.1"/>
    <property type="molecule type" value="Genomic_DNA"/>
</dbReference>
<name>A0ACB7TMC3_HYAAI</name>
<evidence type="ECO:0000313" key="2">
    <source>
        <dbReference type="Proteomes" id="UP000821845"/>
    </source>
</evidence>
<accession>A0ACB7TMC3</accession>
<sequence>MLSGLLKTSYQKDQIAPTENLKVLGGIPVPRDITTPLNKGPKYGIEPDVPAHDLLALNRRIARKAPVGQREPFLLDGVDRCLRLMSQLDGKRACCVGL</sequence>
<dbReference type="Proteomes" id="UP000821845">
    <property type="component" value="Chromosome 1"/>
</dbReference>
<reference evidence="1" key="1">
    <citation type="submission" date="2020-05" db="EMBL/GenBank/DDBJ databases">
        <title>Large-scale comparative analyses of tick genomes elucidate their genetic diversity and vector capacities.</title>
        <authorList>
            <person name="Jia N."/>
            <person name="Wang J."/>
            <person name="Shi W."/>
            <person name="Du L."/>
            <person name="Sun Y."/>
            <person name="Zhan W."/>
            <person name="Jiang J."/>
            <person name="Wang Q."/>
            <person name="Zhang B."/>
            <person name="Ji P."/>
            <person name="Sakyi L.B."/>
            <person name="Cui X."/>
            <person name="Yuan T."/>
            <person name="Jiang B."/>
            <person name="Yang W."/>
            <person name="Lam T.T.-Y."/>
            <person name="Chang Q."/>
            <person name="Ding S."/>
            <person name="Wang X."/>
            <person name="Zhu J."/>
            <person name="Ruan X."/>
            <person name="Zhao L."/>
            <person name="Wei J."/>
            <person name="Que T."/>
            <person name="Du C."/>
            <person name="Cheng J."/>
            <person name="Dai P."/>
            <person name="Han X."/>
            <person name="Huang E."/>
            <person name="Gao Y."/>
            <person name="Liu J."/>
            <person name="Shao H."/>
            <person name="Ye R."/>
            <person name="Li L."/>
            <person name="Wei W."/>
            <person name="Wang X."/>
            <person name="Wang C."/>
            <person name="Yang T."/>
            <person name="Huo Q."/>
            <person name="Li W."/>
            <person name="Guo W."/>
            <person name="Chen H."/>
            <person name="Zhou L."/>
            <person name="Ni X."/>
            <person name="Tian J."/>
            <person name="Zhou Y."/>
            <person name="Sheng Y."/>
            <person name="Liu T."/>
            <person name="Pan Y."/>
            <person name="Xia L."/>
            <person name="Li J."/>
            <person name="Zhao F."/>
            <person name="Cao W."/>
        </authorList>
    </citation>
    <scope>NUCLEOTIDE SEQUENCE</scope>
    <source>
        <strain evidence="1">Hyas-2018</strain>
    </source>
</reference>
<proteinExistence type="predicted"/>
<gene>
    <name evidence="1" type="ORF">HPB50_023182</name>
</gene>
<organism evidence="1 2">
    <name type="scientific">Hyalomma asiaticum</name>
    <name type="common">Tick</name>
    <dbReference type="NCBI Taxonomy" id="266040"/>
    <lineage>
        <taxon>Eukaryota</taxon>
        <taxon>Metazoa</taxon>
        <taxon>Ecdysozoa</taxon>
        <taxon>Arthropoda</taxon>
        <taxon>Chelicerata</taxon>
        <taxon>Arachnida</taxon>
        <taxon>Acari</taxon>
        <taxon>Parasitiformes</taxon>
        <taxon>Ixodida</taxon>
        <taxon>Ixodoidea</taxon>
        <taxon>Ixodidae</taxon>
        <taxon>Hyalomminae</taxon>
        <taxon>Hyalomma</taxon>
    </lineage>
</organism>
<protein>
    <submittedName>
        <fullName evidence="1">Uncharacterized protein</fullName>
    </submittedName>
</protein>
<evidence type="ECO:0000313" key="1">
    <source>
        <dbReference type="EMBL" id="KAH6948208.1"/>
    </source>
</evidence>
<comment type="caution">
    <text evidence="1">The sequence shown here is derived from an EMBL/GenBank/DDBJ whole genome shotgun (WGS) entry which is preliminary data.</text>
</comment>
<keyword evidence="2" id="KW-1185">Reference proteome</keyword>